<dbReference type="InterPro" id="IPR015943">
    <property type="entry name" value="WD40/YVTN_repeat-like_dom_sf"/>
</dbReference>
<evidence type="ECO:0000259" key="2">
    <source>
        <dbReference type="Pfam" id="PF24782"/>
    </source>
</evidence>
<keyword evidence="1" id="KW-0853">WD repeat</keyword>
<name>A0A667WXL1_9TELE</name>
<dbReference type="GO" id="GO:0043124">
    <property type="term" value="P:negative regulation of canonical NF-kappaB signal transduction"/>
    <property type="evidence" value="ECO:0007669"/>
    <property type="project" value="TreeGrafter"/>
</dbReference>
<dbReference type="InterPro" id="IPR055292">
    <property type="entry name" value="MABP1"/>
</dbReference>
<dbReference type="InterPro" id="IPR011047">
    <property type="entry name" value="Quinoprotein_ADH-like_sf"/>
</dbReference>
<dbReference type="Gene3D" id="2.130.10.10">
    <property type="entry name" value="YVTN repeat-like/Quinoprotein amine dehydrogenase"/>
    <property type="match status" value="4"/>
</dbReference>
<accession>A0A667WXL1</accession>
<feature type="repeat" description="WD" evidence="1">
    <location>
        <begin position="464"/>
        <end position="508"/>
    </location>
</feature>
<dbReference type="GO" id="GO:0005737">
    <property type="term" value="C:cytoplasm"/>
    <property type="evidence" value="ECO:0007669"/>
    <property type="project" value="TreeGrafter"/>
</dbReference>
<protein>
    <submittedName>
        <fullName evidence="3">WD repeat domain 62</fullName>
    </submittedName>
</protein>
<sequence>MPEFLNGVWLRCGSRWWISCVSSPQVVLDRVLGISTANSSGLTCDPNSGLIAYPAGCVIVLLHPKKNKQSHIINTSSGHMPCVRVWEVGGGQVADVQSHKYGVACVAFSANGAYIVSVGYQHDMTVSVWDWRKGTVIASNKVSSRVAAVSFSEDNSYFVTAGNRHVKFWYLDASKERRVNSTVPLIGRSGLLGDHKNSVFCGVACGRGLMASSTYCITSSGLLCLFSSSRQLEAWVDLKTASASCLAVSEAYIFCGCADGTVRVFSPANLQYISTLPRPHRLGVDLTQDAPLTSGPAAQHPDTLALTFDPAARRLTCVYSDHSVFVWDVGDMRSVGKLYSALYHSGCVWSVEVYPELAEPSRACLPPASFLTCSSDNTIRLWHAEPPAAHRNLYSHELLRIVYVGENTQHLQADGERVDGAGADGKAGIRVLGVSPDGQHLAAGDRCGNLRIFGLQFLDELVKIEAHDSEVLCLEFSPAATGLKLLASASRDRLIHVFDLQRSYSLQQTLNDHSASITAVKFTGESPAVHMVSCGADKSIYFRSAEQTAEGLVFSRSHHVVEKATLYDMDLDASRTHAAIACQDRNIRVYDVESGKMRKCFRGSSSDDGALLKVQMDPSGTFLATSCSDKNITILDYESGECVASLFGHSEIVTCMRFSQDCKHLITVSGDSCVFVWRLDSQMTNTMRKKLARPTQPALQNKISF</sequence>
<dbReference type="InterPro" id="IPR056162">
    <property type="entry name" value="WD40_MABP1-WDR62_2nd"/>
</dbReference>
<feature type="repeat" description="WD" evidence="1">
    <location>
        <begin position="646"/>
        <end position="687"/>
    </location>
</feature>
<dbReference type="PROSITE" id="PS50082">
    <property type="entry name" value="WD_REPEATS_2"/>
    <property type="match status" value="2"/>
</dbReference>
<dbReference type="InterPro" id="IPR036322">
    <property type="entry name" value="WD40_repeat_dom_sf"/>
</dbReference>
<dbReference type="GeneTree" id="ENSGT00940000165793"/>
<gene>
    <name evidence="3" type="primary">wdr62</name>
</gene>
<dbReference type="SUPFAM" id="SSF50978">
    <property type="entry name" value="WD40 repeat-like"/>
    <property type="match status" value="1"/>
</dbReference>
<dbReference type="GO" id="GO:0046330">
    <property type="term" value="P:positive regulation of JNK cascade"/>
    <property type="evidence" value="ECO:0007669"/>
    <property type="project" value="TreeGrafter"/>
</dbReference>
<dbReference type="InterPro" id="IPR001680">
    <property type="entry name" value="WD40_rpt"/>
</dbReference>
<feature type="domain" description="MABP1/WDR62 second WD40" evidence="2">
    <location>
        <begin position="348"/>
        <end position="679"/>
    </location>
</feature>
<proteinExistence type="predicted"/>
<dbReference type="PROSITE" id="PS50294">
    <property type="entry name" value="WD_REPEATS_REGION"/>
    <property type="match status" value="1"/>
</dbReference>
<dbReference type="Pfam" id="PF00400">
    <property type="entry name" value="WD40"/>
    <property type="match status" value="2"/>
</dbReference>
<reference evidence="3" key="2">
    <citation type="submission" date="2025-08" db="UniProtKB">
        <authorList>
            <consortium name="Ensembl"/>
        </authorList>
    </citation>
    <scope>IDENTIFICATION</scope>
</reference>
<dbReference type="PANTHER" id="PTHR44813:SF1">
    <property type="entry name" value="MITOGEN-ACTIVATED PROTEIN KINASE-BINDING PROTEIN 1"/>
    <property type="match status" value="1"/>
</dbReference>
<dbReference type="AlphaFoldDB" id="A0A667WXL1"/>
<evidence type="ECO:0000313" key="3">
    <source>
        <dbReference type="Ensembl" id="ENSMMDP00005010330.1"/>
    </source>
</evidence>
<keyword evidence="4" id="KW-1185">Reference proteome</keyword>
<dbReference type="SUPFAM" id="SSF50998">
    <property type="entry name" value="Quinoprotein alcohol dehydrogenase-like"/>
    <property type="match status" value="1"/>
</dbReference>
<organism evidence="3 4">
    <name type="scientific">Myripristis murdjan</name>
    <name type="common">pinecone soldierfish</name>
    <dbReference type="NCBI Taxonomy" id="586833"/>
    <lineage>
        <taxon>Eukaryota</taxon>
        <taxon>Metazoa</taxon>
        <taxon>Chordata</taxon>
        <taxon>Craniata</taxon>
        <taxon>Vertebrata</taxon>
        <taxon>Euteleostomi</taxon>
        <taxon>Actinopterygii</taxon>
        <taxon>Neopterygii</taxon>
        <taxon>Teleostei</taxon>
        <taxon>Neoteleostei</taxon>
        <taxon>Acanthomorphata</taxon>
        <taxon>Holocentriformes</taxon>
        <taxon>Holocentridae</taxon>
        <taxon>Myripristis</taxon>
    </lineage>
</organism>
<evidence type="ECO:0000256" key="1">
    <source>
        <dbReference type="PROSITE-ProRule" id="PRU00221"/>
    </source>
</evidence>
<dbReference type="Pfam" id="PF24782">
    <property type="entry name" value="WD40_MABP1-WDR62_2nd"/>
    <property type="match status" value="1"/>
</dbReference>
<dbReference type="SMART" id="SM00320">
    <property type="entry name" value="WD40"/>
    <property type="match status" value="11"/>
</dbReference>
<evidence type="ECO:0000313" key="4">
    <source>
        <dbReference type="Proteomes" id="UP000472263"/>
    </source>
</evidence>
<reference evidence="3" key="3">
    <citation type="submission" date="2025-09" db="UniProtKB">
        <authorList>
            <consortium name="Ensembl"/>
        </authorList>
    </citation>
    <scope>IDENTIFICATION</scope>
</reference>
<reference evidence="3" key="1">
    <citation type="submission" date="2019-06" db="EMBL/GenBank/DDBJ databases">
        <authorList>
            <consortium name="Wellcome Sanger Institute Data Sharing"/>
        </authorList>
    </citation>
    <scope>NUCLEOTIDE SEQUENCE [LARGE SCALE GENOMIC DNA]</scope>
</reference>
<dbReference type="Proteomes" id="UP000472263">
    <property type="component" value="Chromosome 13"/>
</dbReference>
<dbReference type="Ensembl" id="ENSMMDT00005010641.1">
    <property type="protein sequence ID" value="ENSMMDP00005010330.1"/>
    <property type="gene ID" value="ENSMMDG00005005414.1"/>
</dbReference>
<dbReference type="PANTHER" id="PTHR44813">
    <property type="entry name" value="MITOGEN-ACTIVATED PROTEIN KINASE-BINDING PROTEIN 1"/>
    <property type="match status" value="1"/>
</dbReference>